<name>A0A9W6TID1_9STRA</name>
<protein>
    <submittedName>
        <fullName evidence="1">Unnamed protein product</fullName>
    </submittedName>
</protein>
<comment type="caution">
    <text evidence="1">The sequence shown here is derived from an EMBL/GenBank/DDBJ whole genome shotgun (WGS) entry which is preliminary data.</text>
</comment>
<proteinExistence type="predicted"/>
<dbReference type="EMBL" id="BSXT01000041">
    <property type="protein sequence ID" value="GMF15772.1"/>
    <property type="molecule type" value="Genomic_DNA"/>
</dbReference>
<accession>A0A9W6TID1</accession>
<reference evidence="1" key="1">
    <citation type="submission" date="2023-04" db="EMBL/GenBank/DDBJ databases">
        <title>Phytophthora fragariaefolia NBRC 109709.</title>
        <authorList>
            <person name="Ichikawa N."/>
            <person name="Sato H."/>
            <person name="Tonouchi N."/>
        </authorList>
    </citation>
    <scope>NUCLEOTIDE SEQUENCE</scope>
    <source>
        <strain evidence="1">NBRC 109709</strain>
    </source>
</reference>
<evidence type="ECO:0000313" key="1">
    <source>
        <dbReference type="EMBL" id="GMF15772.1"/>
    </source>
</evidence>
<sequence length="134" mass="15718">MLDQQVLERQQRENLLAQDEAADEAKRIAEARQAEADQEAYGRAALFHKYATKKHTSREHNLRYLICCRYSKLMGAAEERHDYMKWRRDRALRLPAARTQLRRLQADDMTEWAAGTDVMIVWGCKEALQADCFM</sequence>
<evidence type="ECO:0000313" key="2">
    <source>
        <dbReference type="Proteomes" id="UP001165121"/>
    </source>
</evidence>
<dbReference type="Proteomes" id="UP001165121">
    <property type="component" value="Unassembled WGS sequence"/>
</dbReference>
<dbReference type="AlphaFoldDB" id="A0A9W6TID1"/>
<dbReference type="OrthoDB" id="10675831at2759"/>
<keyword evidence="2" id="KW-1185">Reference proteome</keyword>
<organism evidence="1 2">
    <name type="scientific">Phytophthora fragariaefolia</name>
    <dbReference type="NCBI Taxonomy" id="1490495"/>
    <lineage>
        <taxon>Eukaryota</taxon>
        <taxon>Sar</taxon>
        <taxon>Stramenopiles</taxon>
        <taxon>Oomycota</taxon>
        <taxon>Peronosporomycetes</taxon>
        <taxon>Peronosporales</taxon>
        <taxon>Peronosporaceae</taxon>
        <taxon>Phytophthora</taxon>
    </lineage>
</organism>
<gene>
    <name evidence="1" type="ORF">Pfra01_000055700</name>
</gene>